<dbReference type="NCBIfam" id="TIGR00096">
    <property type="entry name" value="16S rRNA (cytidine(1402)-2'-O)-methyltransferase"/>
    <property type="match status" value="1"/>
</dbReference>
<name>A0A2G9ZEV1_9BACT</name>
<dbReference type="InterPro" id="IPR014776">
    <property type="entry name" value="4pyrrole_Mease_sub2"/>
</dbReference>
<keyword evidence="5 6" id="KW-0949">S-adenosyl-L-methionine</keyword>
<keyword evidence="3 6" id="KW-0489">Methyltransferase</keyword>
<dbReference type="InterPro" id="IPR035996">
    <property type="entry name" value="4pyrrol_Methylase_sf"/>
</dbReference>
<feature type="domain" description="Tetrapyrrole methylase" evidence="7">
    <location>
        <begin position="1"/>
        <end position="210"/>
    </location>
</feature>
<evidence type="ECO:0000313" key="9">
    <source>
        <dbReference type="Proteomes" id="UP000230447"/>
    </source>
</evidence>
<dbReference type="InterPro" id="IPR008189">
    <property type="entry name" value="rRNA_ssu_MeTfrase_I"/>
</dbReference>
<comment type="catalytic activity">
    <reaction evidence="6">
        <text>cytidine(1402) in 16S rRNA + S-adenosyl-L-methionine = 2'-O-methylcytidine(1402) in 16S rRNA + S-adenosyl-L-homocysteine + H(+)</text>
        <dbReference type="Rhea" id="RHEA:42924"/>
        <dbReference type="Rhea" id="RHEA-COMP:10285"/>
        <dbReference type="Rhea" id="RHEA-COMP:10286"/>
        <dbReference type="ChEBI" id="CHEBI:15378"/>
        <dbReference type="ChEBI" id="CHEBI:57856"/>
        <dbReference type="ChEBI" id="CHEBI:59789"/>
        <dbReference type="ChEBI" id="CHEBI:74495"/>
        <dbReference type="ChEBI" id="CHEBI:82748"/>
        <dbReference type="EC" id="2.1.1.198"/>
    </reaction>
</comment>
<proteinExistence type="inferred from homology"/>
<dbReference type="PIRSF" id="PIRSF005917">
    <property type="entry name" value="MTase_YraL"/>
    <property type="match status" value="1"/>
</dbReference>
<comment type="similarity">
    <text evidence="6">Belongs to the methyltransferase superfamily. RsmI family.</text>
</comment>
<evidence type="ECO:0000256" key="4">
    <source>
        <dbReference type="ARBA" id="ARBA00022679"/>
    </source>
</evidence>
<organism evidence="8 9">
    <name type="scientific">bacterium (Candidatus Gribaldobacteria) CG23_combo_of_CG06-09_8_20_14_all_37_87_8</name>
    <dbReference type="NCBI Taxonomy" id="2014278"/>
    <lineage>
        <taxon>Bacteria</taxon>
        <taxon>Candidatus Gribaldobacteria</taxon>
    </lineage>
</organism>
<comment type="subcellular location">
    <subcellularLocation>
        <location evidence="6">Cytoplasm</location>
    </subcellularLocation>
</comment>
<dbReference type="GO" id="GO:0070677">
    <property type="term" value="F:rRNA (cytosine-2'-O-)-methyltransferase activity"/>
    <property type="evidence" value="ECO:0007669"/>
    <property type="project" value="UniProtKB-UniRule"/>
</dbReference>
<keyword evidence="1 6" id="KW-0963">Cytoplasm</keyword>
<evidence type="ECO:0000259" key="7">
    <source>
        <dbReference type="Pfam" id="PF00590"/>
    </source>
</evidence>
<accession>A0A2G9ZEV1</accession>
<dbReference type="EMBL" id="PCSB01000044">
    <property type="protein sequence ID" value="PIP31709.1"/>
    <property type="molecule type" value="Genomic_DNA"/>
</dbReference>
<dbReference type="PANTHER" id="PTHR46111:SF1">
    <property type="entry name" value="RIBOSOMAL RNA SMALL SUBUNIT METHYLTRANSFERASE I"/>
    <property type="match status" value="1"/>
</dbReference>
<evidence type="ECO:0000256" key="2">
    <source>
        <dbReference type="ARBA" id="ARBA00022552"/>
    </source>
</evidence>
<comment type="function">
    <text evidence="6">Catalyzes the 2'-O-methylation of the ribose of cytidine 1402 (C1402) in 16S rRNA.</text>
</comment>
<dbReference type="InterPro" id="IPR014777">
    <property type="entry name" value="4pyrrole_Mease_sub1"/>
</dbReference>
<dbReference type="Proteomes" id="UP000230447">
    <property type="component" value="Unassembled WGS sequence"/>
</dbReference>
<sequence length="235" mass="26255">MLYIIATPIGNLKDITERAIETLRGVDFILCEDTLHSKKLLNHYNIQTPLISYHQHSKLAKVDYVGSLLKENKNLALITDAGTPNISDPGGKLIEEVLKSLPDVEVIPIPGPCALTTALSASGMPADKFLFLGFPPAKKGRNKFFSEVLSSKHTVVFYESCHRILRTLKELSSFVNTSKELSSFHSPEVVVCRELTKKFEIIYRGTLEDVQEQIKKDAPGDKPKGEFVVLLNNYR</sequence>
<evidence type="ECO:0000256" key="6">
    <source>
        <dbReference type="HAMAP-Rule" id="MF_01877"/>
    </source>
</evidence>
<reference evidence="8 9" key="1">
    <citation type="submission" date="2017-09" db="EMBL/GenBank/DDBJ databases">
        <title>Depth-based differentiation of microbial function through sediment-hosted aquifers and enrichment of novel symbionts in the deep terrestrial subsurface.</title>
        <authorList>
            <person name="Probst A.J."/>
            <person name="Ladd B."/>
            <person name="Jarett J.K."/>
            <person name="Geller-Mcgrath D.E."/>
            <person name="Sieber C.M."/>
            <person name="Emerson J.B."/>
            <person name="Anantharaman K."/>
            <person name="Thomas B.C."/>
            <person name="Malmstrom R."/>
            <person name="Stieglmeier M."/>
            <person name="Klingl A."/>
            <person name="Woyke T."/>
            <person name="Ryan C.M."/>
            <person name="Banfield J.F."/>
        </authorList>
    </citation>
    <scope>NUCLEOTIDE SEQUENCE [LARGE SCALE GENOMIC DNA]</scope>
    <source>
        <strain evidence="8">CG23_combo_of_CG06-09_8_20_14_all_37_87_8</strain>
    </source>
</reference>
<keyword evidence="4 6" id="KW-0808">Transferase</keyword>
<evidence type="ECO:0000256" key="1">
    <source>
        <dbReference type="ARBA" id="ARBA00022490"/>
    </source>
</evidence>
<dbReference type="SUPFAM" id="SSF53790">
    <property type="entry name" value="Tetrapyrrole methylase"/>
    <property type="match status" value="1"/>
</dbReference>
<evidence type="ECO:0000313" key="8">
    <source>
        <dbReference type="EMBL" id="PIP31709.1"/>
    </source>
</evidence>
<dbReference type="InterPro" id="IPR000878">
    <property type="entry name" value="4pyrrol_Mease"/>
</dbReference>
<dbReference type="CDD" id="cd11648">
    <property type="entry name" value="RsmI"/>
    <property type="match status" value="1"/>
</dbReference>
<keyword evidence="2 6" id="KW-0698">rRNA processing</keyword>
<comment type="caution">
    <text evidence="8">The sequence shown here is derived from an EMBL/GenBank/DDBJ whole genome shotgun (WGS) entry which is preliminary data.</text>
</comment>
<dbReference type="PANTHER" id="PTHR46111">
    <property type="entry name" value="RIBOSOMAL RNA SMALL SUBUNIT METHYLTRANSFERASE I"/>
    <property type="match status" value="1"/>
</dbReference>
<dbReference type="Gene3D" id="3.40.1010.10">
    <property type="entry name" value="Cobalt-precorrin-4 Transmethylase, Domain 1"/>
    <property type="match status" value="1"/>
</dbReference>
<dbReference type="Pfam" id="PF00590">
    <property type="entry name" value="TP_methylase"/>
    <property type="match status" value="1"/>
</dbReference>
<dbReference type="FunFam" id="3.30.950.10:FF:000002">
    <property type="entry name" value="Ribosomal RNA small subunit methyltransferase I"/>
    <property type="match status" value="1"/>
</dbReference>
<protein>
    <recommendedName>
        <fullName evidence="6">Ribosomal RNA small subunit methyltransferase I</fullName>
        <ecNumber evidence="6">2.1.1.198</ecNumber>
    </recommendedName>
    <alternativeName>
        <fullName evidence="6">16S rRNA 2'-O-ribose C1402 methyltransferase</fullName>
    </alternativeName>
    <alternativeName>
        <fullName evidence="6">rRNA (cytidine-2'-O-)-methyltransferase RsmI</fullName>
    </alternativeName>
</protein>
<dbReference type="EC" id="2.1.1.198" evidence="6"/>
<dbReference type="GO" id="GO:0005737">
    <property type="term" value="C:cytoplasm"/>
    <property type="evidence" value="ECO:0007669"/>
    <property type="project" value="UniProtKB-SubCell"/>
</dbReference>
<dbReference type="AlphaFoldDB" id="A0A2G9ZEV1"/>
<evidence type="ECO:0000256" key="3">
    <source>
        <dbReference type="ARBA" id="ARBA00022603"/>
    </source>
</evidence>
<evidence type="ECO:0000256" key="5">
    <source>
        <dbReference type="ARBA" id="ARBA00022691"/>
    </source>
</evidence>
<gene>
    <name evidence="6 8" type="primary">rsmI</name>
    <name evidence="8" type="ORF">COX24_02155</name>
</gene>
<dbReference type="Gene3D" id="3.30.950.10">
    <property type="entry name" value="Methyltransferase, Cobalt-precorrin-4 Transmethylase, Domain 2"/>
    <property type="match status" value="1"/>
</dbReference>
<dbReference type="HAMAP" id="MF_01877">
    <property type="entry name" value="16SrRNA_methyltr_I"/>
    <property type="match status" value="1"/>
</dbReference>